<dbReference type="InterPro" id="IPR029063">
    <property type="entry name" value="SAM-dependent_MTases_sf"/>
</dbReference>
<dbReference type="SUPFAM" id="SSF53335">
    <property type="entry name" value="S-adenosyl-L-methionine-dependent methyltransferases"/>
    <property type="match status" value="1"/>
</dbReference>
<proteinExistence type="predicted"/>
<dbReference type="RefSeq" id="WP_345715814.1">
    <property type="nucleotide sequence ID" value="NZ_BAABFP010000002.1"/>
</dbReference>
<protein>
    <submittedName>
        <fullName evidence="3">SAM-dependent methyltransferase</fullName>
        <ecNumber evidence="3">2.1.1.-</ecNumber>
    </submittedName>
</protein>
<dbReference type="Pfam" id="PF02636">
    <property type="entry name" value="Methyltransf_28"/>
    <property type="match status" value="1"/>
</dbReference>
<comment type="caution">
    <text evidence="3">The sequence shown here is derived from an EMBL/GenBank/DDBJ whole genome shotgun (WGS) entry which is preliminary data.</text>
</comment>
<accession>A0ABW1JFI8</accession>
<dbReference type="GO" id="GO:0008168">
    <property type="term" value="F:methyltransferase activity"/>
    <property type="evidence" value="ECO:0007669"/>
    <property type="project" value="UniProtKB-KW"/>
</dbReference>
<keyword evidence="4" id="KW-1185">Reference proteome</keyword>
<evidence type="ECO:0000313" key="3">
    <source>
        <dbReference type="EMBL" id="MFC6007672.1"/>
    </source>
</evidence>
<keyword evidence="1 3" id="KW-0489">Methyltransferase</keyword>
<dbReference type="EMBL" id="JBHSRD010000004">
    <property type="protein sequence ID" value="MFC6007672.1"/>
    <property type="molecule type" value="Genomic_DNA"/>
</dbReference>
<gene>
    <name evidence="3" type="ORF">ACFQDO_11085</name>
</gene>
<dbReference type="GO" id="GO:0032259">
    <property type="term" value="P:methylation"/>
    <property type="evidence" value="ECO:0007669"/>
    <property type="project" value="UniProtKB-KW"/>
</dbReference>
<dbReference type="EC" id="2.1.1.-" evidence="3"/>
<name>A0ABW1JFI8_9ACTN</name>
<dbReference type="PANTHER" id="PTHR12049">
    <property type="entry name" value="PROTEIN ARGININE METHYLTRANSFERASE NDUFAF7, MITOCHONDRIAL"/>
    <property type="match status" value="1"/>
</dbReference>
<evidence type="ECO:0000256" key="2">
    <source>
        <dbReference type="ARBA" id="ARBA00022679"/>
    </source>
</evidence>
<evidence type="ECO:0000313" key="4">
    <source>
        <dbReference type="Proteomes" id="UP001596189"/>
    </source>
</evidence>
<evidence type="ECO:0000256" key="1">
    <source>
        <dbReference type="ARBA" id="ARBA00022603"/>
    </source>
</evidence>
<dbReference type="InterPro" id="IPR003788">
    <property type="entry name" value="NDUFAF7"/>
</dbReference>
<keyword evidence="2 3" id="KW-0808">Transferase</keyword>
<dbReference type="PANTHER" id="PTHR12049:SF7">
    <property type="entry name" value="PROTEIN ARGININE METHYLTRANSFERASE NDUFAF7, MITOCHONDRIAL"/>
    <property type="match status" value="1"/>
</dbReference>
<dbReference type="InterPro" id="IPR038375">
    <property type="entry name" value="NDUFAF7_sf"/>
</dbReference>
<organism evidence="3 4">
    <name type="scientific">Angustibacter luteus</name>
    <dbReference type="NCBI Taxonomy" id="658456"/>
    <lineage>
        <taxon>Bacteria</taxon>
        <taxon>Bacillati</taxon>
        <taxon>Actinomycetota</taxon>
        <taxon>Actinomycetes</taxon>
        <taxon>Kineosporiales</taxon>
        <taxon>Kineosporiaceae</taxon>
    </lineage>
</organism>
<dbReference type="Gene3D" id="3.40.50.12710">
    <property type="match status" value="1"/>
</dbReference>
<dbReference type="Proteomes" id="UP001596189">
    <property type="component" value="Unassembled WGS sequence"/>
</dbReference>
<sequence>MTFETAWQQALYGPAGFYRRAEPAEHFRTSVGAGRLLASAVARLAEGAGLHRVVDVGSGRGALLADLHALAPGLDLVGVDVVPRPAALPDRIEWVQSPGGAALPAGLPLDGALVLAHEWLDDVPCPVVERDEDGRWRTVLVEPGSWSRTLGAAPSPAELEWLHRWWPVPPGGGEPGERAEVGLARDRAWAELVRAAPASLLVAVDYTHHRTDRPPGGSLIGYRDGAACPPVPDGACDVTAHVALDAVAAAGTAAGAARTVLVDQRTTLRALGIDGRLPDHALAGTDALGYLEGVTRASQAAELLDPAGLGGFGWLLQTTPGGQADALLDMVGG</sequence>
<reference evidence="4" key="1">
    <citation type="journal article" date="2019" name="Int. J. Syst. Evol. Microbiol.">
        <title>The Global Catalogue of Microorganisms (GCM) 10K type strain sequencing project: providing services to taxonomists for standard genome sequencing and annotation.</title>
        <authorList>
            <consortium name="The Broad Institute Genomics Platform"/>
            <consortium name="The Broad Institute Genome Sequencing Center for Infectious Disease"/>
            <person name="Wu L."/>
            <person name="Ma J."/>
        </authorList>
    </citation>
    <scope>NUCLEOTIDE SEQUENCE [LARGE SCALE GENOMIC DNA]</scope>
    <source>
        <strain evidence="4">KACC 14249</strain>
    </source>
</reference>